<accession>A0A437AJS7</accession>
<dbReference type="VEuPathDB" id="MicrosporidiaDB:TUBRATIS_22780"/>
<feature type="region of interest" description="Disordered" evidence="1">
    <location>
        <begin position="171"/>
        <end position="201"/>
    </location>
</feature>
<keyword evidence="2" id="KW-0472">Membrane</keyword>
<dbReference type="STRING" id="291195.A0A437AJS7"/>
<dbReference type="InterPro" id="IPR031537">
    <property type="entry name" value="DUF5092"/>
</dbReference>
<keyword evidence="2" id="KW-0812">Transmembrane</keyword>
<evidence type="ECO:0000313" key="3">
    <source>
        <dbReference type="EMBL" id="RVD91286.1"/>
    </source>
</evidence>
<comment type="caution">
    <text evidence="3">The sequence shown here is derived from an EMBL/GenBank/DDBJ whole genome shotgun (WGS) entry which is preliminary data.</text>
</comment>
<sequence>MELPPGDGPNLRSKASEIPSLIRILGGPHNLPNMHLPQLDLICADDAETFTFEEFRKLIYEARSFNKDFLLARVTTSDPSDHSVFFNYYYSANEINKILFKYESNRKLLHRMKVKNPLNNMYIVGQVYYYKITCDSFDKSVVNYFFSGKPIERKKTRRAFSTIIRNKEIEEEHEDIERKRSKDTNDLSNSHDKNEVPQRDPLETINDVKKGLIFIPTDIKEDIKIVYEAIYFGSDDDFLLKQEMRDYFRANCPEGEEEEQLFELDRTNNDLFALLDANSEEDSEESSGWKRVLTAHMSILMSTLCIIILFGANPLVLVVAFGVALLVFASLLFSMAYVMCCRREAFDTLAVRSVDEV</sequence>
<keyword evidence="2" id="KW-1133">Transmembrane helix</keyword>
<gene>
    <name evidence="3" type="ORF">TUBRATIS_22780</name>
</gene>
<evidence type="ECO:0008006" key="5">
    <source>
        <dbReference type="Google" id="ProtNLM"/>
    </source>
</evidence>
<proteinExistence type="predicted"/>
<dbReference type="EMBL" id="RCSS01000581">
    <property type="protein sequence ID" value="RVD91286.1"/>
    <property type="molecule type" value="Genomic_DNA"/>
</dbReference>
<dbReference type="Pfam" id="PF17010">
    <property type="entry name" value="DUF5092"/>
    <property type="match status" value="1"/>
</dbReference>
<dbReference type="AlphaFoldDB" id="A0A437AJS7"/>
<keyword evidence="4" id="KW-1185">Reference proteome</keyword>
<evidence type="ECO:0000313" key="4">
    <source>
        <dbReference type="Proteomes" id="UP000282876"/>
    </source>
</evidence>
<evidence type="ECO:0000256" key="2">
    <source>
        <dbReference type="SAM" id="Phobius"/>
    </source>
</evidence>
<dbReference type="OrthoDB" id="2189509at2759"/>
<name>A0A437AJS7_9MICR</name>
<organism evidence="3 4">
    <name type="scientific">Tubulinosema ratisbonensis</name>
    <dbReference type="NCBI Taxonomy" id="291195"/>
    <lineage>
        <taxon>Eukaryota</taxon>
        <taxon>Fungi</taxon>
        <taxon>Fungi incertae sedis</taxon>
        <taxon>Microsporidia</taxon>
        <taxon>Tubulinosematoidea</taxon>
        <taxon>Tubulinosematidae</taxon>
        <taxon>Tubulinosema</taxon>
    </lineage>
</organism>
<protein>
    <recommendedName>
        <fullName evidence="5">Golgi protein</fullName>
    </recommendedName>
</protein>
<dbReference type="Proteomes" id="UP000282876">
    <property type="component" value="Unassembled WGS sequence"/>
</dbReference>
<reference evidence="3 4" key="1">
    <citation type="submission" date="2018-10" db="EMBL/GenBank/DDBJ databases">
        <title>Draft genome sequence of the microsporidian Tubulinosema ratisbonensis.</title>
        <authorList>
            <person name="Polonais V."/>
            <person name="Peyretaillade E."/>
            <person name="Niehus S."/>
            <person name="Wawrzyniak I."/>
            <person name="Franchet A."/>
            <person name="Gaspin C."/>
            <person name="Reichstadt M."/>
            <person name="Belser C."/>
            <person name="Labadie K."/>
            <person name="Delbac F."/>
            <person name="Ferrandon D."/>
        </authorList>
    </citation>
    <scope>NUCLEOTIDE SEQUENCE [LARGE SCALE GENOMIC DNA]</scope>
    <source>
        <strain evidence="3 4">Franzen</strain>
    </source>
</reference>
<feature type="transmembrane region" description="Helical" evidence="2">
    <location>
        <begin position="292"/>
        <end position="310"/>
    </location>
</feature>
<evidence type="ECO:0000256" key="1">
    <source>
        <dbReference type="SAM" id="MobiDB-lite"/>
    </source>
</evidence>